<evidence type="ECO:0000259" key="1">
    <source>
        <dbReference type="Pfam" id="PF09084"/>
    </source>
</evidence>
<dbReference type="KEGG" id="fwa:DCMF_20160"/>
<dbReference type="InterPro" id="IPR027939">
    <property type="entry name" value="NMT1/THI5"/>
</dbReference>
<protein>
    <submittedName>
        <fullName evidence="2">ABC transporter substrate-binding protein</fullName>
    </submittedName>
</protein>
<evidence type="ECO:0000313" key="3">
    <source>
        <dbReference type="Proteomes" id="UP000323521"/>
    </source>
</evidence>
<dbReference type="Pfam" id="PF09084">
    <property type="entry name" value="NMT1"/>
    <property type="match status" value="1"/>
</dbReference>
<accession>A0A3G1L279</accession>
<evidence type="ECO:0000313" key="2">
    <source>
        <dbReference type="EMBL" id="ATW28761.1"/>
    </source>
</evidence>
<dbReference type="EMBL" id="CP017634">
    <property type="protein sequence ID" value="ATW28761.1"/>
    <property type="molecule type" value="Genomic_DNA"/>
</dbReference>
<reference evidence="2 3" key="1">
    <citation type="submission" date="2016-10" db="EMBL/GenBank/DDBJ databases">
        <title>Complete Genome Sequence of Peptococcaceae strain DCMF.</title>
        <authorList>
            <person name="Edwards R.J."/>
            <person name="Holland S.I."/>
            <person name="Deshpande N.P."/>
            <person name="Wong Y.K."/>
            <person name="Ertan H."/>
            <person name="Manefield M."/>
            <person name="Russell T.L."/>
            <person name="Lee M.J."/>
        </authorList>
    </citation>
    <scope>NUCLEOTIDE SEQUENCE [LARGE SCALE GENOMIC DNA]</scope>
    <source>
        <strain evidence="2 3">DCMF</strain>
    </source>
</reference>
<name>A0A3G1L279_FORW1</name>
<keyword evidence="3" id="KW-1185">Reference proteome</keyword>
<dbReference type="InterPro" id="IPR015168">
    <property type="entry name" value="SsuA/THI5"/>
</dbReference>
<dbReference type="SUPFAM" id="SSF53850">
    <property type="entry name" value="Periplasmic binding protein-like II"/>
    <property type="match status" value="1"/>
</dbReference>
<sequence>MKKLLSLFFVAVLIVSLSGCSTKQNQESQSQKAPDSREKITVVLDWVPNTNHTGLYVAKDKGYFAEEGLDVDIIQPSQAGAAQLIASQQGDFGVSYQEEVTNARAIGIPITSIAAVIQHNTSGFASPKPKNIKTPKDFEGKKYGGWGSPMEHAMLASLMEKYGADIKKVEEVNIGTSDFFTSVQKDVDFSWIYYGWDGIQAELKNIPLNIIILKEEDPALDYYTPVLIASEKTISERPETVKKFLKAVSRGYGFAISHPDESADILLANAPELNAELAKASQRWLADKYQGDAPAWGVQKLEVWQRYGDWMFSHKLLEKKIDYRQAFTNDFLPQKE</sequence>
<dbReference type="GO" id="GO:0009228">
    <property type="term" value="P:thiamine biosynthetic process"/>
    <property type="evidence" value="ECO:0007669"/>
    <property type="project" value="InterPro"/>
</dbReference>
<gene>
    <name evidence="2" type="ORF">DCMF_20160</name>
</gene>
<organism evidence="2 3">
    <name type="scientific">Formimonas warabiya</name>
    <dbReference type="NCBI Taxonomy" id="1761012"/>
    <lineage>
        <taxon>Bacteria</taxon>
        <taxon>Bacillati</taxon>
        <taxon>Bacillota</taxon>
        <taxon>Clostridia</taxon>
        <taxon>Eubacteriales</taxon>
        <taxon>Peptococcaceae</taxon>
        <taxon>Candidatus Formimonas</taxon>
    </lineage>
</organism>
<dbReference type="PANTHER" id="PTHR31528:SF3">
    <property type="entry name" value="THIAMINE BIOSYNTHESIS PROTEIN HI_0357-RELATED"/>
    <property type="match status" value="1"/>
</dbReference>
<dbReference type="Gene3D" id="3.40.190.10">
    <property type="entry name" value="Periplasmic binding protein-like II"/>
    <property type="match status" value="2"/>
</dbReference>
<proteinExistence type="predicted"/>
<dbReference type="AlphaFoldDB" id="A0A3G1L279"/>
<dbReference type="Proteomes" id="UP000323521">
    <property type="component" value="Chromosome"/>
</dbReference>
<feature type="domain" description="SsuA/THI5-like" evidence="1">
    <location>
        <begin position="49"/>
        <end position="261"/>
    </location>
</feature>
<dbReference type="PROSITE" id="PS51257">
    <property type="entry name" value="PROKAR_LIPOPROTEIN"/>
    <property type="match status" value="1"/>
</dbReference>
<dbReference type="PANTHER" id="PTHR31528">
    <property type="entry name" value="4-AMINO-5-HYDROXYMETHYL-2-METHYLPYRIMIDINE PHOSPHATE SYNTHASE THI11-RELATED"/>
    <property type="match status" value="1"/>
</dbReference>